<accession>D9PF69</accession>
<dbReference type="InterPro" id="IPR036942">
    <property type="entry name" value="Beta-barrel_TonB_sf"/>
</dbReference>
<protein>
    <submittedName>
        <fullName evidence="4">Protein containing TonB-dependent receptor, beta-barrel domain</fullName>
    </submittedName>
</protein>
<evidence type="ECO:0000256" key="3">
    <source>
        <dbReference type="ARBA" id="ARBA00023237"/>
    </source>
</evidence>
<organism evidence="4">
    <name type="scientific">sediment metagenome</name>
    <dbReference type="NCBI Taxonomy" id="749907"/>
    <lineage>
        <taxon>unclassified sequences</taxon>
        <taxon>metagenomes</taxon>
        <taxon>ecological metagenomes</taxon>
    </lineage>
</organism>
<keyword evidence="4" id="KW-0675">Receptor</keyword>
<dbReference type="EMBL" id="ADZX01000016">
    <property type="protein sequence ID" value="EFK97799.1"/>
    <property type="molecule type" value="Genomic_DNA"/>
</dbReference>
<keyword evidence="2" id="KW-0472">Membrane</keyword>
<evidence type="ECO:0000256" key="2">
    <source>
        <dbReference type="ARBA" id="ARBA00023136"/>
    </source>
</evidence>
<proteinExistence type="predicted"/>
<reference evidence="4" key="1">
    <citation type="submission" date="2010-07" db="EMBL/GenBank/DDBJ databases">
        <authorList>
            <consortium name="CONSOLIDER consortium CSD2007-00005"/>
            <person name="Guazzaroni M.-E."/>
            <person name="Richter M."/>
            <person name="Garcia-Salamanca A."/>
            <person name="Yarza P."/>
            <person name="Ferrer M."/>
        </authorList>
    </citation>
    <scope>NUCLEOTIDE SEQUENCE</scope>
</reference>
<comment type="subcellular location">
    <subcellularLocation>
        <location evidence="1">Cell outer membrane</location>
    </subcellularLocation>
</comment>
<evidence type="ECO:0000313" key="4">
    <source>
        <dbReference type="EMBL" id="EFK97799.1"/>
    </source>
</evidence>
<comment type="caution">
    <text evidence="4">The sequence shown here is derived from an EMBL/GenBank/DDBJ whole genome shotgun (WGS) entry which is preliminary data.</text>
</comment>
<dbReference type="GO" id="GO:0009279">
    <property type="term" value="C:cell outer membrane"/>
    <property type="evidence" value="ECO:0007669"/>
    <property type="project" value="UniProtKB-SubCell"/>
</dbReference>
<name>D9PF69_9ZZZZ</name>
<dbReference type="Gene3D" id="2.40.170.20">
    <property type="entry name" value="TonB-dependent receptor, beta-barrel domain"/>
    <property type="match status" value="1"/>
</dbReference>
<dbReference type="AlphaFoldDB" id="D9PF69"/>
<sequence length="91" mass="10146">SKTWSDVAVDADLRHSGSRSDRYSDPLTWSAVDTSLAGFTVLDLAMSYQLQPGLELRARIDNVSDAGYQTVYGFNQQPRSLYVGLTWRPGF</sequence>
<reference evidence="4" key="2">
    <citation type="journal article" date="2011" name="Microb. Ecol.">
        <title>Taxonomic and Functional Metagenomic Profiling of the Microbial Community in the Anoxic Sediment of a Sub-saline Shallow Lake (Laguna de Carrizo, Central Spain).</title>
        <authorList>
            <person name="Ferrer M."/>
            <person name="Guazzaroni M.E."/>
            <person name="Richter M."/>
            <person name="Garcia-Salamanca A."/>
            <person name="Yarza P."/>
            <person name="Suarez-Suarez A."/>
            <person name="Solano J."/>
            <person name="Alcaide M."/>
            <person name="van Dillewijn P."/>
            <person name="Molina-Henares M.A."/>
            <person name="Lopez-Cortes N."/>
            <person name="Al-Ramahi Y."/>
            <person name="Guerrero C."/>
            <person name="Acosta A."/>
            <person name="de Eugenio L.I."/>
            <person name="Martinez V."/>
            <person name="Marques S."/>
            <person name="Rojo F."/>
            <person name="Santero E."/>
            <person name="Genilloud O."/>
            <person name="Perez-Perez J."/>
            <person name="Rossello-Mora R."/>
            <person name="Ramos J.L."/>
        </authorList>
    </citation>
    <scope>NUCLEOTIDE SEQUENCE</scope>
</reference>
<dbReference type="SUPFAM" id="SSF56935">
    <property type="entry name" value="Porins"/>
    <property type="match status" value="1"/>
</dbReference>
<keyword evidence="3" id="KW-0998">Cell outer membrane</keyword>
<evidence type="ECO:0000256" key="1">
    <source>
        <dbReference type="ARBA" id="ARBA00004442"/>
    </source>
</evidence>
<feature type="non-terminal residue" evidence="4">
    <location>
        <position position="1"/>
    </location>
</feature>
<gene>
    <name evidence="4" type="ORF">LDC_0147</name>
</gene>